<name>A0A5C1YTD5_9PROT</name>
<accession>A0A5C1YTD5</accession>
<dbReference type="KEGG" id="acek:FLP30_14035"/>
<geneLocation type="plasmid" evidence="1">
    <name>unnamed2</name>
</geneLocation>
<evidence type="ECO:0000313" key="2">
    <source>
        <dbReference type="Proteomes" id="UP000324536"/>
    </source>
</evidence>
<dbReference type="AlphaFoldDB" id="A0A5C1YTD5"/>
<keyword evidence="1" id="KW-0614">Plasmid</keyword>
<dbReference type="RefSeq" id="WP_149280615.1">
    <property type="nucleotide sequence ID" value="NZ_CP043508.1"/>
</dbReference>
<dbReference type="EMBL" id="CP043508">
    <property type="protein sequence ID" value="QEO18975.1"/>
    <property type="molecule type" value="Genomic_DNA"/>
</dbReference>
<dbReference type="Proteomes" id="UP000324536">
    <property type="component" value="Plasmid unnamed2"/>
</dbReference>
<organism evidence="1 2">
    <name type="scientific">Acetobacter vaccinii</name>
    <dbReference type="NCBI Taxonomy" id="2592655"/>
    <lineage>
        <taxon>Bacteria</taxon>
        <taxon>Pseudomonadati</taxon>
        <taxon>Pseudomonadota</taxon>
        <taxon>Alphaproteobacteria</taxon>
        <taxon>Acetobacterales</taxon>
        <taxon>Acetobacteraceae</taxon>
        <taxon>Acetobacter</taxon>
    </lineage>
</organism>
<evidence type="ECO:0000313" key="1">
    <source>
        <dbReference type="EMBL" id="QEO18975.1"/>
    </source>
</evidence>
<reference evidence="1 2" key="1">
    <citation type="submission" date="2019-09" db="EMBL/GenBank/DDBJ databases">
        <title>Genome sequencing of strain KACC 21233.</title>
        <authorList>
            <person name="Heo J."/>
            <person name="Kim S.-J."/>
            <person name="Kim J.-S."/>
            <person name="Hong S.-B."/>
            <person name="Kwon S.-W."/>
        </authorList>
    </citation>
    <scope>NUCLEOTIDE SEQUENCE [LARGE SCALE GENOMIC DNA]</scope>
    <source>
        <strain evidence="1 2">KACC 21233</strain>
        <plasmid evidence="1 2">unnamed2</plasmid>
    </source>
</reference>
<protein>
    <submittedName>
        <fullName evidence="1">Uncharacterized protein</fullName>
    </submittedName>
</protein>
<keyword evidence="2" id="KW-1185">Reference proteome</keyword>
<gene>
    <name evidence="1" type="ORF">FLP30_14035</name>
</gene>
<sequence length="135" mass="14739">MSGRLDVEILADSVSRLIIGRGYRFDHDSQVSDAAMTHELCAPDKLLPVLVRMADLMWRRQTGMDCFRLDLVPATTALVGHALTRVEGASLALIIACVDEILRLAVEDDVITIAVLEKLAGHLASSPHPQRAEPD</sequence>
<proteinExistence type="predicted"/>
<dbReference type="OrthoDB" id="7219822at2"/>